<reference evidence="2 3" key="1">
    <citation type="submission" date="2023-09" db="EMBL/GenBank/DDBJ databases">
        <title>Whole genome shotgun sequencing (WGS) of Bosea sp. ZW T0_25, isolated from stored onions (Allium cepa).</title>
        <authorList>
            <person name="Stoll D.A."/>
            <person name="Huch M."/>
        </authorList>
    </citation>
    <scope>NUCLEOTIDE SEQUENCE [LARGE SCALE GENOMIC DNA]</scope>
    <source>
        <strain evidence="2 3">ZW T0_25</strain>
    </source>
</reference>
<protein>
    <submittedName>
        <fullName evidence="2">Uncharacterized protein</fullName>
    </submittedName>
</protein>
<accession>A0ABU3SGP1</accession>
<dbReference type="EMBL" id="JAWDID010000100">
    <property type="protein sequence ID" value="MDU0343957.1"/>
    <property type="molecule type" value="Genomic_DNA"/>
</dbReference>
<evidence type="ECO:0000313" key="3">
    <source>
        <dbReference type="Proteomes" id="UP001254257"/>
    </source>
</evidence>
<gene>
    <name evidence="2" type="ORF">RKE40_29095</name>
</gene>
<dbReference type="RefSeq" id="WP_316021649.1">
    <property type="nucleotide sequence ID" value="NZ_JAWDID010000100.1"/>
</dbReference>
<proteinExistence type="predicted"/>
<comment type="caution">
    <text evidence="2">The sequence shown here is derived from an EMBL/GenBank/DDBJ whole genome shotgun (WGS) entry which is preliminary data.</text>
</comment>
<evidence type="ECO:0000313" key="2">
    <source>
        <dbReference type="EMBL" id="MDU0343957.1"/>
    </source>
</evidence>
<keyword evidence="1" id="KW-0472">Membrane</keyword>
<dbReference type="Proteomes" id="UP001254257">
    <property type="component" value="Unassembled WGS sequence"/>
</dbReference>
<keyword evidence="3" id="KW-1185">Reference proteome</keyword>
<feature type="transmembrane region" description="Helical" evidence="1">
    <location>
        <begin position="40"/>
        <end position="58"/>
    </location>
</feature>
<keyword evidence="1" id="KW-1133">Transmembrane helix</keyword>
<feature type="non-terminal residue" evidence="2">
    <location>
        <position position="1"/>
    </location>
</feature>
<sequence>LMVQHHPHRARTHLRRELVRRLARHGSTFSGVGASDKPGAVHWIIGIVAVVVVYFVLAKKRGDAFTKRLVQGSVQSLLDSGESRAAVGAFTGTTEFTVVARGSFGKLSIDDAMGTIYLAYDRDREKYRAMGEAQPHLADNVDRILPEG</sequence>
<keyword evidence="1" id="KW-0812">Transmembrane</keyword>
<organism evidence="2 3">
    <name type="scientific">Bosea rubneri</name>
    <dbReference type="NCBI Taxonomy" id="3075434"/>
    <lineage>
        <taxon>Bacteria</taxon>
        <taxon>Pseudomonadati</taxon>
        <taxon>Pseudomonadota</taxon>
        <taxon>Alphaproteobacteria</taxon>
        <taxon>Hyphomicrobiales</taxon>
        <taxon>Boseaceae</taxon>
        <taxon>Bosea</taxon>
    </lineage>
</organism>
<name>A0ABU3SGP1_9HYPH</name>
<evidence type="ECO:0000256" key="1">
    <source>
        <dbReference type="SAM" id="Phobius"/>
    </source>
</evidence>